<gene>
    <name evidence="1" type="ORF">XENOCAPTIV_020545</name>
</gene>
<reference evidence="1 2" key="1">
    <citation type="submission" date="2021-06" db="EMBL/GenBank/DDBJ databases">
        <authorList>
            <person name="Palmer J.M."/>
        </authorList>
    </citation>
    <scope>NUCLEOTIDE SEQUENCE [LARGE SCALE GENOMIC DNA]</scope>
    <source>
        <strain evidence="1 2">XC_2019</strain>
        <tissue evidence="1">Muscle</tissue>
    </source>
</reference>
<sequence length="127" mass="14046">AALRLSPEEVPALPATVAGETSGYRLLLMEPSSNRFFPTHTQDSYVSDCLFPEKTSKLATCDMKPAVATLECTLCGPGHLAEHSGAGIPEMFFRTTAIKVCYSHVTDRREKNERRSGQHVFFRGLRT</sequence>
<name>A0ABV0SI44_9TELE</name>
<proteinExistence type="predicted"/>
<evidence type="ECO:0000313" key="2">
    <source>
        <dbReference type="Proteomes" id="UP001434883"/>
    </source>
</evidence>
<dbReference type="EMBL" id="JAHRIN010080058">
    <property type="protein sequence ID" value="MEQ2219597.1"/>
    <property type="molecule type" value="Genomic_DNA"/>
</dbReference>
<keyword evidence="2" id="KW-1185">Reference proteome</keyword>
<dbReference type="Proteomes" id="UP001434883">
    <property type="component" value="Unassembled WGS sequence"/>
</dbReference>
<evidence type="ECO:0000313" key="1">
    <source>
        <dbReference type="EMBL" id="MEQ2219597.1"/>
    </source>
</evidence>
<comment type="caution">
    <text evidence="1">The sequence shown here is derived from an EMBL/GenBank/DDBJ whole genome shotgun (WGS) entry which is preliminary data.</text>
</comment>
<accession>A0ABV0SI44</accession>
<organism evidence="1 2">
    <name type="scientific">Xenoophorus captivus</name>
    <dbReference type="NCBI Taxonomy" id="1517983"/>
    <lineage>
        <taxon>Eukaryota</taxon>
        <taxon>Metazoa</taxon>
        <taxon>Chordata</taxon>
        <taxon>Craniata</taxon>
        <taxon>Vertebrata</taxon>
        <taxon>Euteleostomi</taxon>
        <taxon>Actinopterygii</taxon>
        <taxon>Neopterygii</taxon>
        <taxon>Teleostei</taxon>
        <taxon>Neoteleostei</taxon>
        <taxon>Acanthomorphata</taxon>
        <taxon>Ovalentaria</taxon>
        <taxon>Atherinomorphae</taxon>
        <taxon>Cyprinodontiformes</taxon>
        <taxon>Goodeidae</taxon>
        <taxon>Xenoophorus</taxon>
    </lineage>
</organism>
<protein>
    <submittedName>
        <fullName evidence="1">Uncharacterized protein</fullName>
    </submittedName>
</protein>
<feature type="non-terminal residue" evidence="1">
    <location>
        <position position="1"/>
    </location>
</feature>